<dbReference type="Pfam" id="PF03795">
    <property type="entry name" value="YCII"/>
    <property type="match status" value="1"/>
</dbReference>
<feature type="domain" description="YCII-related" evidence="1">
    <location>
        <begin position="11"/>
        <end position="97"/>
    </location>
</feature>
<name>A0A0A1T5X0_9HYPO</name>
<sequence>MSSDAPRKFEFLCVVPDKPGAKAKRLEIRPKHLEGAVPRKESRTWNMGGAIFNSVPEGTDPTKFDFAGSAVVAVAETKEQVIEQLKEDIYYKEGVWDVDNAQIFPYLNAFRNP</sequence>
<accession>A0A0A1T5X0</accession>
<dbReference type="SUPFAM" id="SSF54909">
    <property type="entry name" value="Dimeric alpha+beta barrel"/>
    <property type="match status" value="1"/>
</dbReference>
<dbReference type="Gene3D" id="3.30.70.1060">
    <property type="entry name" value="Dimeric alpha+beta barrel"/>
    <property type="match status" value="1"/>
</dbReference>
<dbReference type="HOGENOM" id="CLU_110355_2_4_1"/>
<gene>
    <name evidence="2" type="ORF">VHEMI00902</name>
</gene>
<dbReference type="InterPro" id="IPR011008">
    <property type="entry name" value="Dimeric_a/b-barrel"/>
</dbReference>
<protein>
    <recommendedName>
        <fullName evidence="1">YCII-related domain-containing protein</fullName>
    </recommendedName>
</protein>
<proteinExistence type="predicted"/>
<dbReference type="AlphaFoldDB" id="A0A0A1T5X0"/>
<evidence type="ECO:0000313" key="3">
    <source>
        <dbReference type="Proteomes" id="UP000039046"/>
    </source>
</evidence>
<evidence type="ECO:0000313" key="2">
    <source>
        <dbReference type="EMBL" id="CEJ80734.1"/>
    </source>
</evidence>
<dbReference type="EMBL" id="CDHN01000001">
    <property type="protein sequence ID" value="CEJ80734.1"/>
    <property type="molecule type" value="Genomic_DNA"/>
</dbReference>
<keyword evidence="3" id="KW-1185">Reference proteome</keyword>
<dbReference type="PANTHER" id="PTHR33606:SF3">
    <property type="entry name" value="PROTEIN YCII"/>
    <property type="match status" value="1"/>
</dbReference>
<organism evidence="2 3">
    <name type="scientific">[Torrubiella] hemipterigena</name>
    <dbReference type="NCBI Taxonomy" id="1531966"/>
    <lineage>
        <taxon>Eukaryota</taxon>
        <taxon>Fungi</taxon>
        <taxon>Dikarya</taxon>
        <taxon>Ascomycota</taxon>
        <taxon>Pezizomycotina</taxon>
        <taxon>Sordariomycetes</taxon>
        <taxon>Hypocreomycetidae</taxon>
        <taxon>Hypocreales</taxon>
        <taxon>Clavicipitaceae</taxon>
        <taxon>Clavicipitaceae incertae sedis</taxon>
        <taxon>'Torrubiella' clade</taxon>
    </lineage>
</organism>
<evidence type="ECO:0000259" key="1">
    <source>
        <dbReference type="Pfam" id="PF03795"/>
    </source>
</evidence>
<dbReference type="Proteomes" id="UP000039046">
    <property type="component" value="Unassembled WGS sequence"/>
</dbReference>
<dbReference type="OrthoDB" id="5519740at2759"/>
<reference evidence="2 3" key="1">
    <citation type="journal article" date="2015" name="Genome Announc.">
        <title>Draft Genome Sequence and Gene Annotation of the Entomopathogenic Fungus Verticillium hemipterigenum.</title>
        <authorList>
            <person name="Horn F."/>
            <person name="Habel A."/>
            <person name="Scharf D.H."/>
            <person name="Dworschak J."/>
            <person name="Brakhage A.A."/>
            <person name="Guthke R."/>
            <person name="Hertweck C."/>
            <person name="Linde J."/>
        </authorList>
    </citation>
    <scope>NUCLEOTIDE SEQUENCE [LARGE SCALE GENOMIC DNA]</scope>
</reference>
<dbReference type="InterPro" id="IPR051807">
    <property type="entry name" value="Sec-metab_biosynth-assoc"/>
</dbReference>
<dbReference type="InterPro" id="IPR005545">
    <property type="entry name" value="YCII"/>
</dbReference>
<dbReference type="PANTHER" id="PTHR33606">
    <property type="entry name" value="PROTEIN YCII"/>
    <property type="match status" value="1"/>
</dbReference>